<organism evidence="1 2">
    <name type="scientific">Rhodobacter maris</name>
    <dbReference type="NCBI Taxonomy" id="446682"/>
    <lineage>
        <taxon>Bacteria</taxon>
        <taxon>Pseudomonadati</taxon>
        <taxon>Pseudomonadota</taxon>
        <taxon>Alphaproteobacteria</taxon>
        <taxon>Rhodobacterales</taxon>
        <taxon>Rhodobacter group</taxon>
        <taxon>Rhodobacter</taxon>
    </lineage>
</organism>
<protein>
    <submittedName>
        <fullName evidence="1">Uncharacterized protein</fullName>
    </submittedName>
</protein>
<evidence type="ECO:0000313" key="1">
    <source>
        <dbReference type="EMBL" id="SOB98516.1"/>
    </source>
</evidence>
<sequence>MTFPVCVQTIDPELEEVIREDGTREIDYDTPGGRGWLQGHITRSLLSGLAVKLTPLEGPRPAWSELTTGAPR</sequence>
<keyword evidence="2" id="KW-1185">Reference proteome</keyword>
<name>A0A285RWT3_9RHOB</name>
<proteinExistence type="predicted"/>
<dbReference type="EMBL" id="OBMT01000002">
    <property type="protein sequence ID" value="SOB98516.1"/>
    <property type="molecule type" value="Genomic_DNA"/>
</dbReference>
<reference evidence="2" key="1">
    <citation type="submission" date="2017-08" db="EMBL/GenBank/DDBJ databases">
        <authorList>
            <person name="Varghese N."/>
            <person name="Submissions S."/>
        </authorList>
    </citation>
    <scope>NUCLEOTIDE SEQUENCE [LARGE SCALE GENOMIC DNA]</scope>
    <source>
        <strain evidence="2">JA276</strain>
    </source>
</reference>
<dbReference type="RefSeq" id="WP_097068898.1">
    <property type="nucleotide sequence ID" value="NZ_OBMT01000002.1"/>
</dbReference>
<dbReference type="AlphaFoldDB" id="A0A285RWT3"/>
<evidence type="ECO:0000313" key="2">
    <source>
        <dbReference type="Proteomes" id="UP000219111"/>
    </source>
</evidence>
<gene>
    <name evidence="1" type="ORF">SAMN05877831_1021</name>
</gene>
<accession>A0A285RWT3</accession>
<dbReference type="OrthoDB" id="7690084at2"/>
<dbReference type="Proteomes" id="UP000219111">
    <property type="component" value="Unassembled WGS sequence"/>
</dbReference>